<dbReference type="EMBL" id="JARBJD010000337">
    <property type="protein sequence ID" value="KAK2943602.1"/>
    <property type="molecule type" value="Genomic_DNA"/>
</dbReference>
<name>A0ABQ9WY28_9EUKA</name>
<keyword evidence="2" id="KW-1185">Reference proteome</keyword>
<protein>
    <submittedName>
        <fullName evidence="1">Uncharacterized protein</fullName>
    </submittedName>
</protein>
<reference evidence="1 2" key="1">
    <citation type="journal article" date="2022" name="bioRxiv">
        <title>Genomics of Preaxostyla Flagellates Illuminates Evolutionary Transitions and the Path Towards Mitochondrial Loss.</title>
        <authorList>
            <person name="Novak L.V.F."/>
            <person name="Treitli S.C."/>
            <person name="Pyrih J."/>
            <person name="Halakuc P."/>
            <person name="Pipaliya S.V."/>
            <person name="Vacek V."/>
            <person name="Brzon O."/>
            <person name="Soukal P."/>
            <person name="Eme L."/>
            <person name="Dacks J.B."/>
            <person name="Karnkowska A."/>
            <person name="Elias M."/>
            <person name="Hampl V."/>
        </authorList>
    </citation>
    <scope>NUCLEOTIDE SEQUENCE [LARGE SCALE GENOMIC DNA]</scope>
    <source>
        <strain evidence="1">NAU3</strain>
        <tissue evidence="1">Gut</tissue>
    </source>
</reference>
<comment type="caution">
    <text evidence="1">The sequence shown here is derived from an EMBL/GenBank/DDBJ whole genome shotgun (WGS) entry which is preliminary data.</text>
</comment>
<evidence type="ECO:0000313" key="2">
    <source>
        <dbReference type="Proteomes" id="UP001281761"/>
    </source>
</evidence>
<proteinExistence type="predicted"/>
<evidence type="ECO:0000313" key="1">
    <source>
        <dbReference type="EMBL" id="KAK2943602.1"/>
    </source>
</evidence>
<sequence>MKRLLTQTRRILCHHRALSPQRGDRRKMNARLIHFNLKELVLYYQTETGHLTYSKSLGFEPFTSHWLNKDRTRMEGCPDRRKRHLGIVVGCGCENHRDLAAVAVGEGDKSHQSKYGDENIWKGS</sequence>
<accession>A0ABQ9WY28</accession>
<organism evidence="1 2">
    <name type="scientific">Blattamonas nauphoetae</name>
    <dbReference type="NCBI Taxonomy" id="2049346"/>
    <lineage>
        <taxon>Eukaryota</taxon>
        <taxon>Metamonada</taxon>
        <taxon>Preaxostyla</taxon>
        <taxon>Oxymonadida</taxon>
        <taxon>Blattamonas</taxon>
    </lineage>
</organism>
<gene>
    <name evidence="1" type="ORF">BLNAU_21482</name>
</gene>
<dbReference type="Proteomes" id="UP001281761">
    <property type="component" value="Unassembled WGS sequence"/>
</dbReference>